<sequence length="88" mass="10083">MIGLHSNKVIKQKERGWQMSANVYTIENLLVGKTYKSRTLTGEIIDAEKSDVFYGSGLESYRVQVRPHYPSVFNLKDTYRILSVKVGE</sequence>
<proteinExistence type="predicted"/>
<comment type="caution">
    <text evidence="1">The sequence shown here is derived from an EMBL/GenBank/DDBJ whole genome shotgun (WGS) entry which is preliminary data.</text>
</comment>
<name>A0A1B7X876_APHFL</name>
<gene>
    <name evidence="1" type="ORF">AN484_00760</name>
</gene>
<accession>A0A1B7X876</accession>
<reference evidence="1 2" key="1">
    <citation type="submission" date="2015-09" db="EMBL/GenBank/DDBJ databases">
        <title>Aphanizomenon flos-aquae WA102.</title>
        <authorList>
            <person name="Driscoll C."/>
        </authorList>
    </citation>
    <scope>NUCLEOTIDE SEQUENCE [LARGE SCALE GENOMIC DNA]</scope>
    <source>
        <strain evidence="1">WA102</strain>
    </source>
</reference>
<protein>
    <submittedName>
        <fullName evidence="1">Uncharacterized protein</fullName>
    </submittedName>
</protein>
<dbReference type="EMBL" id="LJOW01000002">
    <property type="protein sequence ID" value="OBQ45538.1"/>
    <property type="molecule type" value="Genomic_DNA"/>
</dbReference>
<dbReference type="Proteomes" id="UP000092093">
    <property type="component" value="Unassembled WGS sequence"/>
</dbReference>
<organism evidence="1 2">
    <name type="scientific">Aphanizomenon flos-aquae WA102</name>
    <dbReference type="NCBI Taxonomy" id="1710896"/>
    <lineage>
        <taxon>Bacteria</taxon>
        <taxon>Bacillati</taxon>
        <taxon>Cyanobacteriota</taxon>
        <taxon>Cyanophyceae</taxon>
        <taxon>Nostocales</taxon>
        <taxon>Aphanizomenonaceae</taxon>
        <taxon>Aphanizomenon</taxon>
    </lineage>
</organism>
<dbReference type="AlphaFoldDB" id="A0A1B7X876"/>
<evidence type="ECO:0000313" key="2">
    <source>
        <dbReference type="Proteomes" id="UP000092093"/>
    </source>
</evidence>
<evidence type="ECO:0000313" key="1">
    <source>
        <dbReference type="EMBL" id="OBQ45538.1"/>
    </source>
</evidence>